<keyword evidence="1" id="KW-0812">Transmembrane</keyword>
<accession>A0AAD9HUI3</accession>
<feature type="transmembrane region" description="Helical" evidence="1">
    <location>
        <begin position="12"/>
        <end position="33"/>
    </location>
</feature>
<keyword evidence="1" id="KW-1133">Transmembrane helix</keyword>
<evidence type="ECO:0000256" key="1">
    <source>
        <dbReference type="SAM" id="Phobius"/>
    </source>
</evidence>
<dbReference type="Proteomes" id="UP001232148">
    <property type="component" value="Unassembled WGS sequence"/>
</dbReference>
<comment type="caution">
    <text evidence="2">The sequence shown here is derived from an EMBL/GenBank/DDBJ whole genome shotgun (WGS) entry which is preliminary data.</text>
</comment>
<dbReference type="AlphaFoldDB" id="A0AAD9HUI3"/>
<evidence type="ECO:0000313" key="2">
    <source>
        <dbReference type="EMBL" id="KAK2034582.1"/>
    </source>
</evidence>
<dbReference type="EMBL" id="MU842813">
    <property type="protein sequence ID" value="KAK2034582.1"/>
    <property type="molecule type" value="Genomic_DNA"/>
</dbReference>
<name>A0AAD9HUI3_9PEZI</name>
<reference evidence="2" key="1">
    <citation type="submission" date="2021-06" db="EMBL/GenBank/DDBJ databases">
        <title>Comparative genomics, transcriptomics and evolutionary studies reveal genomic signatures of adaptation to plant cell wall in hemibiotrophic fungi.</title>
        <authorList>
            <consortium name="DOE Joint Genome Institute"/>
            <person name="Baroncelli R."/>
            <person name="Diaz J.F."/>
            <person name="Benocci T."/>
            <person name="Peng M."/>
            <person name="Battaglia E."/>
            <person name="Haridas S."/>
            <person name="Andreopoulos W."/>
            <person name="Labutti K."/>
            <person name="Pangilinan J."/>
            <person name="Floch G.L."/>
            <person name="Makela M.R."/>
            <person name="Henrissat B."/>
            <person name="Grigoriev I.V."/>
            <person name="Crouch J.A."/>
            <person name="De Vries R.P."/>
            <person name="Sukno S.A."/>
            <person name="Thon M.R."/>
        </authorList>
    </citation>
    <scope>NUCLEOTIDE SEQUENCE</scope>
    <source>
        <strain evidence="2">MAFF235873</strain>
    </source>
</reference>
<sequence length="76" mass="8897">MSFGQCTFSFFLLLLLLLLLLPFVLFLFLFCLLQSKMWEERDERKDDLVAEGKTLGSRIPITSPTFFECCCHRDIV</sequence>
<gene>
    <name evidence="2" type="ORF">LX32DRAFT_634041</name>
</gene>
<evidence type="ECO:0000313" key="3">
    <source>
        <dbReference type="Proteomes" id="UP001232148"/>
    </source>
</evidence>
<protein>
    <submittedName>
        <fullName evidence="2">Uncharacterized protein</fullName>
    </submittedName>
</protein>
<keyword evidence="1" id="KW-0472">Membrane</keyword>
<proteinExistence type="predicted"/>
<organism evidence="2 3">
    <name type="scientific">Colletotrichum zoysiae</name>
    <dbReference type="NCBI Taxonomy" id="1216348"/>
    <lineage>
        <taxon>Eukaryota</taxon>
        <taxon>Fungi</taxon>
        <taxon>Dikarya</taxon>
        <taxon>Ascomycota</taxon>
        <taxon>Pezizomycotina</taxon>
        <taxon>Sordariomycetes</taxon>
        <taxon>Hypocreomycetidae</taxon>
        <taxon>Glomerellales</taxon>
        <taxon>Glomerellaceae</taxon>
        <taxon>Colletotrichum</taxon>
        <taxon>Colletotrichum graminicola species complex</taxon>
    </lineage>
</organism>
<keyword evidence="3" id="KW-1185">Reference proteome</keyword>